<keyword evidence="1" id="KW-0472">Membrane</keyword>
<protein>
    <submittedName>
        <fullName evidence="2">Uncharacterized protein</fullName>
    </submittedName>
</protein>
<feature type="transmembrane region" description="Helical" evidence="1">
    <location>
        <begin position="99"/>
        <end position="120"/>
    </location>
</feature>
<keyword evidence="3" id="KW-1185">Reference proteome</keyword>
<organism evidence="2 3">
    <name type="scientific">Tenacibaculum mesophilum</name>
    <dbReference type="NCBI Taxonomy" id="104268"/>
    <lineage>
        <taxon>Bacteria</taxon>
        <taxon>Pseudomonadati</taxon>
        <taxon>Bacteroidota</taxon>
        <taxon>Flavobacteriia</taxon>
        <taxon>Flavobacteriales</taxon>
        <taxon>Flavobacteriaceae</taxon>
        <taxon>Tenacibaculum</taxon>
    </lineage>
</organism>
<reference evidence="2 3" key="1">
    <citation type="submission" date="2018-09" db="EMBL/GenBank/DDBJ databases">
        <title>Insights into the microbiota of Asian seabass (Lates calcarifer) with tenacibaculosis symptoms and description of sp. nov. Tenacibaculum singaporense.</title>
        <authorList>
            <person name="Miyake S."/>
            <person name="Soh M."/>
            <person name="Azman M.N."/>
            <person name="Ngoh S.Y."/>
            <person name="Orban L."/>
            <person name="Seedorf H."/>
        </authorList>
    </citation>
    <scope>NUCLEOTIDE SEQUENCE [LARGE SCALE GENOMIC DNA]</scope>
    <source>
        <strain evidence="2 3">DSM 13764</strain>
    </source>
</reference>
<dbReference type="Proteomes" id="UP000269693">
    <property type="component" value="Chromosome"/>
</dbReference>
<evidence type="ECO:0000256" key="1">
    <source>
        <dbReference type="SAM" id="Phobius"/>
    </source>
</evidence>
<name>A0ABM7CEJ3_9FLAO</name>
<gene>
    <name evidence="2" type="ORF">D6200_06205</name>
</gene>
<feature type="transmembrane region" description="Helical" evidence="1">
    <location>
        <begin position="5"/>
        <end position="27"/>
    </location>
</feature>
<dbReference type="EMBL" id="CP032544">
    <property type="protein sequence ID" value="AZJ32177.1"/>
    <property type="molecule type" value="Genomic_DNA"/>
</dbReference>
<evidence type="ECO:0000313" key="3">
    <source>
        <dbReference type="Proteomes" id="UP000269693"/>
    </source>
</evidence>
<sequence length="139" mass="16517">MRKFYFLSCLSNFLILFLVGQFVFPLIEGIVSNHIKKFTEISSYVNYSYYFYFFVFWWLAPLSILLIKNYLKHLLLFITINILLAVIILISSFKYGFEIILYDLLLFIVPSMVISISVYYSQMIIGKKLLPTKYKRNAE</sequence>
<feature type="transmembrane region" description="Helical" evidence="1">
    <location>
        <begin position="74"/>
        <end position="93"/>
    </location>
</feature>
<feature type="transmembrane region" description="Helical" evidence="1">
    <location>
        <begin position="47"/>
        <end position="67"/>
    </location>
</feature>
<evidence type="ECO:0000313" key="2">
    <source>
        <dbReference type="EMBL" id="AZJ32177.1"/>
    </source>
</evidence>
<accession>A0ABM7CEJ3</accession>
<keyword evidence="1" id="KW-0812">Transmembrane</keyword>
<keyword evidence="1" id="KW-1133">Transmembrane helix</keyword>
<proteinExistence type="predicted"/>